<dbReference type="Gene3D" id="3.30.2310.20">
    <property type="entry name" value="RelE-like"/>
    <property type="match status" value="1"/>
</dbReference>
<comment type="similarity">
    <text evidence="2">Belongs to the RelE toxin family. YafQ subfamily.</text>
</comment>
<dbReference type="InterPro" id="IPR004386">
    <property type="entry name" value="Toxin_YafQ-like"/>
</dbReference>
<dbReference type="Proteomes" id="UP000824109">
    <property type="component" value="Unassembled WGS sequence"/>
</dbReference>
<dbReference type="GO" id="GO:0006402">
    <property type="term" value="P:mRNA catabolic process"/>
    <property type="evidence" value="ECO:0007669"/>
    <property type="project" value="TreeGrafter"/>
</dbReference>
<dbReference type="NCBIfam" id="TIGR02385">
    <property type="entry name" value="RelE_StbE"/>
    <property type="match status" value="1"/>
</dbReference>
<dbReference type="PANTHER" id="PTHR40588:SF1">
    <property type="entry name" value="MRNA INTERFERASE TOXIN YAFQ"/>
    <property type="match status" value="1"/>
</dbReference>
<gene>
    <name evidence="4" type="ORF">IAA61_03865</name>
</gene>
<dbReference type="AlphaFoldDB" id="A0A9D1MB02"/>
<dbReference type="EMBL" id="DVNB01000041">
    <property type="protein sequence ID" value="HIU56936.1"/>
    <property type="molecule type" value="Genomic_DNA"/>
</dbReference>
<name>A0A9D1MB02_9FIRM</name>
<dbReference type="SUPFAM" id="SSF143011">
    <property type="entry name" value="RelE-like"/>
    <property type="match status" value="1"/>
</dbReference>
<dbReference type="InterPro" id="IPR007712">
    <property type="entry name" value="RelE/ParE_toxin"/>
</dbReference>
<dbReference type="Pfam" id="PF15738">
    <property type="entry name" value="YafQ_toxin"/>
    <property type="match status" value="1"/>
</dbReference>
<reference evidence="4" key="2">
    <citation type="journal article" date="2021" name="PeerJ">
        <title>Extensive microbial diversity within the chicken gut microbiome revealed by metagenomics and culture.</title>
        <authorList>
            <person name="Gilroy R."/>
            <person name="Ravi A."/>
            <person name="Getino M."/>
            <person name="Pursley I."/>
            <person name="Horton D.L."/>
            <person name="Alikhan N.F."/>
            <person name="Baker D."/>
            <person name="Gharbi K."/>
            <person name="Hall N."/>
            <person name="Watson M."/>
            <person name="Adriaenssens E.M."/>
            <person name="Foster-Nyarko E."/>
            <person name="Jarju S."/>
            <person name="Secka A."/>
            <person name="Antonio M."/>
            <person name="Oren A."/>
            <person name="Chaudhuri R.R."/>
            <person name="La Ragione R."/>
            <person name="Hildebrand F."/>
            <person name="Pallen M.J."/>
        </authorList>
    </citation>
    <scope>NUCLEOTIDE SEQUENCE</scope>
    <source>
        <strain evidence="4">USAMLcec3-3695</strain>
    </source>
</reference>
<dbReference type="GO" id="GO:0006415">
    <property type="term" value="P:translational termination"/>
    <property type="evidence" value="ECO:0007669"/>
    <property type="project" value="TreeGrafter"/>
</dbReference>
<keyword evidence="1" id="KW-1277">Toxin-antitoxin system</keyword>
<dbReference type="GO" id="GO:0004521">
    <property type="term" value="F:RNA endonuclease activity"/>
    <property type="evidence" value="ECO:0007669"/>
    <property type="project" value="TreeGrafter"/>
</dbReference>
<dbReference type="PIRSF" id="PIRSF006156">
    <property type="entry name" value="YafQ"/>
    <property type="match status" value="1"/>
</dbReference>
<feature type="active site" description="Proton donor" evidence="3">
    <location>
        <position position="86"/>
    </location>
</feature>
<protein>
    <submittedName>
        <fullName evidence="4">Type II toxin-antitoxin system YafQ family toxin</fullName>
    </submittedName>
</protein>
<comment type="caution">
    <text evidence="4">The sequence shown here is derived from an EMBL/GenBank/DDBJ whole genome shotgun (WGS) entry which is preliminary data.</text>
</comment>
<evidence type="ECO:0000256" key="1">
    <source>
        <dbReference type="ARBA" id="ARBA00022649"/>
    </source>
</evidence>
<accession>A0A9D1MB02</accession>
<organism evidence="4 5">
    <name type="scientific">Candidatus Ornithomonoglobus merdipullorum</name>
    <dbReference type="NCBI Taxonomy" id="2840895"/>
    <lineage>
        <taxon>Bacteria</taxon>
        <taxon>Bacillati</taxon>
        <taxon>Bacillota</taxon>
        <taxon>Clostridia</taxon>
        <taxon>Candidatus Ornithomonoglobus</taxon>
    </lineage>
</organism>
<evidence type="ECO:0000313" key="4">
    <source>
        <dbReference type="EMBL" id="HIU56936.1"/>
    </source>
</evidence>
<reference evidence="4" key="1">
    <citation type="submission" date="2020-10" db="EMBL/GenBank/DDBJ databases">
        <authorList>
            <person name="Gilroy R."/>
        </authorList>
    </citation>
    <scope>NUCLEOTIDE SEQUENCE</scope>
    <source>
        <strain evidence="4">USAMLcec3-3695</strain>
    </source>
</reference>
<evidence type="ECO:0000256" key="3">
    <source>
        <dbReference type="PIRSR" id="PIRSR006156-1"/>
    </source>
</evidence>
<dbReference type="InterPro" id="IPR035093">
    <property type="entry name" value="RelE/ParE_toxin_dom_sf"/>
</dbReference>
<evidence type="ECO:0000313" key="5">
    <source>
        <dbReference type="Proteomes" id="UP000824109"/>
    </source>
</evidence>
<dbReference type="FunFam" id="3.30.2310.20:FF:000003">
    <property type="entry name" value="Type II toxin-antitoxin system YafQ family toxin"/>
    <property type="match status" value="1"/>
</dbReference>
<proteinExistence type="inferred from homology"/>
<sequence length="90" mass="10924">MLEVFFSNKFKKDYKRMLKRGVKKSDFEYVVNELRNGRKLEEKYFDHNLSGEYIGFRECHINPDWLLIYRIEDDKLLLTLARTGTHSDLF</sequence>
<dbReference type="PANTHER" id="PTHR40588">
    <property type="entry name" value="MRNA INTERFERASE TOXIN YAFQ"/>
    <property type="match status" value="1"/>
</dbReference>
<evidence type="ECO:0000256" key="2">
    <source>
        <dbReference type="ARBA" id="ARBA00061366"/>
    </source>
</evidence>